<gene>
    <name evidence="1" type="ordered locus">Fleli_0290</name>
</gene>
<dbReference type="HOGENOM" id="CLU_3200119_0_0_10"/>
<reference evidence="2" key="1">
    <citation type="submission" date="2012-06" db="EMBL/GenBank/DDBJ databases">
        <title>The complete genome of Flexibacter litoralis DSM 6794.</title>
        <authorList>
            <person name="Lucas S."/>
            <person name="Copeland A."/>
            <person name="Lapidus A."/>
            <person name="Glavina del Rio T."/>
            <person name="Dalin E."/>
            <person name="Tice H."/>
            <person name="Bruce D."/>
            <person name="Goodwin L."/>
            <person name="Pitluck S."/>
            <person name="Peters L."/>
            <person name="Ovchinnikova G."/>
            <person name="Lu M."/>
            <person name="Kyrpides N."/>
            <person name="Mavromatis K."/>
            <person name="Ivanova N."/>
            <person name="Brettin T."/>
            <person name="Detter J.C."/>
            <person name="Han C."/>
            <person name="Larimer F."/>
            <person name="Land M."/>
            <person name="Hauser L."/>
            <person name="Markowitz V."/>
            <person name="Cheng J.-F."/>
            <person name="Hugenholtz P."/>
            <person name="Woyke T."/>
            <person name="Wu D."/>
            <person name="Spring S."/>
            <person name="Lang E."/>
            <person name="Kopitz M."/>
            <person name="Brambilla E."/>
            <person name="Klenk H.-P."/>
            <person name="Eisen J.A."/>
        </authorList>
    </citation>
    <scope>NUCLEOTIDE SEQUENCE [LARGE SCALE GENOMIC DNA]</scope>
    <source>
        <strain evidence="2">ATCC 23117 / DSM 6794 / NBRC 15988 / NCIMB 1366 / Sio-4</strain>
    </source>
</reference>
<dbReference type="KEGG" id="fli:Fleli_0290"/>
<evidence type="ECO:0000313" key="2">
    <source>
        <dbReference type="Proteomes" id="UP000006054"/>
    </source>
</evidence>
<organism evidence="1 2">
    <name type="scientific">Bernardetia litoralis (strain ATCC 23117 / DSM 6794 / NBRC 15988 / NCIMB 1366 / Fx l1 / Sio-4)</name>
    <name type="common">Flexibacter litoralis</name>
    <dbReference type="NCBI Taxonomy" id="880071"/>
    <lineage>
        <taxon>Bacteria</taxon>
        <taxon>Pseudomonadati</taxon>
        <taxon>Bacteroidota</taxon>
        <taxon>Cytophagia</taxon>
        <taxon>Cytophagales</taxon>
        <taxon>Bernardetiaceae</taxon>
        <taxon>Bernardetia</taxon>
    </lineage>
</organism>
<protein>
    <submittedName>
        <fullName evidence="1">Uncharacterized protein</fullName>
    </submittedName>
</protein>
<evidence type="ECO:0000313" key="1">
    <source>
        <dbReference type="EMBL" id="AFM02778.1"/>
    </source>
</evidence>
<dbReference type="EMBL" id="CP003345">
    <property type="protein sequence ID" value="AFM02778.1"/>
    <property type="molecule type" value="Genomic_DNA"/>
</dbReference>
<accession>I4AFP3</accession>
<name>I4AFP3_BERLS</name>
<sequence length="45" mass="5215">MILVDFSKEEINDSAFEIPKLKPAEKEYAKIIMETTGNEVMRIKN</sequence>
<dbReference type="Proteomes" id="UP000006054">
    <property type="component" value="Chromosome"/>
</dbReference>
<dbReference type="RefSeq" id="WP_014796241.1">
    <property type="nucleotide sequence ID" value="NC_018018.1"/>
</dbReference>
<keyword evidence="2" id="KW-1185">Reference proteome</keyword>
<dbReference type="AlphaFoldDB" id="I4AFP3"/>
<proteinExistence type="predicted"/>